<dbReference type="EMBL" id="JBITPR010000063">
    <property type="protein sequence ID" value="MFI7875740.1"/>
    <property type="molecule type" value="Genomic_DNA"/>
</dbReference>
<evidence type="ECO:0008006" key="3">
    <source>
        <dbReference type="Google" id="ProtNLM"/>
    </source>
</evidence>
<name>A0ABW8BNV4_9ACTN</name>
<comment type="caution">
    <text evidence="1">The sequence shown here is derived from an EMBL/GenBank/DDBJ whole genome shotgun (WGS) entry which is preliminary data.</text>
</comment>
<gene>
    <name evidence="1" type="ORF">AB4829_34735</name>
</gene>
<sequence>MSPTLNERERIRAAMDRILTGTALHSNGALTIVALAQEAQVPRNALTQRHPDLKSDFYAAVRQKAQPAEAEVRLRKQVVKLKELRAADRQERTELRADREALVRAVHQLTLENRQLRQELAAPTSVVRVLPTQPQPPASTDINR</sequence>
<proteinExistence type="predicted"/>
<protein>
    <recommendedName>
        <fullName evidence="3">TetR family transcriptional regulator</fullName>
    </recommendedName>
</protein>
<accession>A0ABW8BNV4</accession>
<evidence type="ECO:0000313" key="2">
    <source>
        <dbReference type="Proteomes" id="UP001614264"/>
    </source>
</evidence>
<dbReference type="Proteomes" id="UP001614264">
    <property type="component" value="Unassembled WGS sequence"/>
</dbReference>
<dbReference type="RefSeq" id="WP_399594830.1">
    <property type="nucleotide sequence ID" value="NZ_JBITPR010000063.1"/>
</dbReference>
<evidence type="ECO:0000313" key="1">
    <source>
        <dbReference type="EMBL" id="MFI7875740.1"/>
    </source>
</evidence>
<reference evidence="1 2" key="1">
    <citation type="submission" date="2024-07" db="EMBL/GenBank/DDBJ databases">
        <title>Whole genome sequencing of Prodigiosin pigment-producing Streptomyces salinarius isolated from rhizosphere soil of Arachis hypogaea.</title>
        <authorList>
            <person name="Vidhya A."/>
            <person name="Ramya S."/>
        </authorList>
    </citation>
    <scope>NUCLEOTIDE SEQUENCE [LARGE SCALE GENOMIC DNA]</scope>
    <source>
        <strain evidence="1 2">VRMG2420</strain>
    </source>
</reference>
<organism evidence="1 2">
    <name type="scientific">Streptomyces salinarius</name>
    <dbReference type="NCBI Taxonomy" id="2762598"/>
    <lineage>
        <taxon>Bacteria</taxon>
        <taxon>Bacillati</taxon>
        <taxon>Actinomycetota</taxon>
        <taxon>Actinomycetes</taxon>
        <taxon>Kitasatosporales</taxon>
        <taxon>Streptomycetaceae</taxon>
        <taxon>Streptomyces</taxon>
    </lineage>
</organism>
<keyword evidence="2" id="KW-1185">Reference proteome</keyword>